<dbReference type="Pfam" id="PF00415">
    <property type="entry name" value="RCC1"/>
    <property type="match status" value="1"/>
</dbReference>
<gene>
    <name evidence="4" type="ORF">VSP0166_LOCUS8711</name>
</gene>
<feature type="repeat" description="RCC1" evidence="2">
    <location>
        <begin position="284"/>
        <end position="333"/>
    </location>
</feature>
<dbReference type="InterPro" id="IPR009091">
    <property type="entry name" value="RCC1/BLIP-II"/>
</dbReference>
<dbReference type="InterPro" id="IPR058923">
    <property type="entry name" value="RCC1-like_dom"/>
</dbReference>
<dbReference type="EMBL" id="HBKP01012403">
    <property type="protein sequence ID" value="CAE2219980.1"/>
    <property type="molecule type" value="Transcribed_RNA"/>
</dbReference>
<dbReference type="PANTHER" id="PTHR22870:SF466">
    <property type="entry name" value="ANKYRIN REPEAT-CONTAINING PROTEIN"/>
    <property type="match status" value="1"/>
</dbReference>
<dbReference type="PRINTS" id="PR00633">
    <property type="entry name" value="RCCNDNSATION"/>
</dbReference>
<feature type="domain" description="RCC1-like" evidence="3">
    <location>
        <begin position="6"/>
        <end position="247"/>
    </location>
</feature>
<dbReference type="SUPFAM" id="SSF50985">
    <property type="entry name" value="RCC1/BLIP-II"/>
    <property type="match status" value="2"/>
</dbReference>
<sequence length="381" mass="42051">MSRLTACGFEHSALIDNSGGLWVTGSNLYGQLGIKEQKDPSKLDLIWLEGESQRQQRRSSTKQINSLRKVQIYNEIVSVSCGIYFTVCVDTNGDVWSFGRNENGQLGVGHVNMQIHPTHVRYLQNILLVECGSYHTVCIDGNSELWSFGSNSHGQLGLGRSCHLVETPTKVDSISDIMEVSCGLHHTICSNYSGELFAFGSNSRGELALPDTENRNVPTKITKLQNIVQFKCGDSSSEFLNDKGQVFRSCLAMHEPGLEQIKELPEIKMISGGYVHMMYVDIEGFLWVWGGNSFYQLGVPYGGFISKPTKNSDFHNVCELSSGGNHSIIKDSAGLVWVFGSNSMGQLGINHYNSPVLPTQYPADLLEGFGRNPKLLKSALK</sequence>
<accession>A0A7S4I6A9</accession>
<name>A0A7S4I6A9_9EUKA</name>
<keyword evidence="1" id="KW-0677">Repeat</keyword>
<dbReference type="AlphaFoldDB" id="A0A7S4I6A9"/>
<evidence type="ECO:0000256" key="2">
    <source>
        <dbReference type="PROSITE-ProRule" id="PRU00235"/>
    </source>
</evidence>
<feature type="repeat" description="RCC1" evidence="2">
    <location>
        <begin position="143"/>
        <end position="193"/>
    </location>
</feature>
<proteinExistence type="predicted"/>
<evidence type="ECO:0000313" key="4">
    <source>
        <dbReference type="EMBL" id="CAE2219980.1"/>
    </source>
</evidence>
<organism evidence="4">
    <name type="scientific">Vannella robusta</name>
    <dbReference type="NCBI Taxonomy" id="1487602"/>
    <lineage>
        <taxon>Eukaryota</taxon>
        <taxon>Amoebozoa</taxon>
        <taxon>Discosea</taxon>
        <taxon>Flabellinia</taxon>
        <taxon>Vannellidae</taxon>
        <taxon>Vannella</taxon>
    </lineage>
</organism>
<reference evidence="4" key="1">
    <citation type="submission" date="2021-01" db="EMBL/GenBank/DDBJ databases">
        <authorList>
            <person name="Corre E."/>
            <person name="Pelletier E."/>
            <person name="Niang G."/>
            <person name="Scheremetjew M."/>
            <person name="Finn R."/>
            <person name="Kale V."/>
            <person name="Holt S."/>
            <person name="Cochrane G."/>
            <person name="Meng A."/>
            <person name="Brown T."/>
            <person name="Cohen L."/>
        </authorList>
    </citation>
    <scope>NUCLEOTIDE SEQUENCE</scope>
    <source>
        <strain evidence="4">DIVA3 518/3/11/1/6</strain>
    </source>
</reference>
<feature type="repeat" description="RCC1" evidence="2">
    <location>
        <begin position="93"/>
        <end position="142"/>
    </location>
</feature>
<dbReference type="PROSITE" id="PS50012">
    <property type="entry name" value="RCC1_3"/>
    <property type="match status" value="4"/>
</dbReference>
<evidence type="ECO:0000256" key="1">
    <source>
        <dbReference type="ARBA" id="ARBA00022737"/>
    </source>
</evidence>
<dbReference type="Gene3D" id="2.130.10.30">
    <property type="entry name" value="Regulator of chromosome condensation 1/beta-lactamase-inhibitor protein II"/>
    <property type="match status" value="2"/>
</dbReference>
<dbReference type="PANTHER" id="PTHR22870">
    <property type="entry name" value="REGULATOR OF CHROMOSOME CONDENSATION"/>
    <property type="match status" value="1"/>
</dbReference>
<dbReference type="InterPro" id="IPR051210">
    <property type="entry name" value="Ub_ligase/GEF_domain"/>
</dbReference>
<protein>
    <recommendedName>
        <fullName evidence="3">RCC1-like domain-containing protein</fullName>
    </recommendedName>
</protein>
<dbReference type="Pfam" id="PF25390">
    <property type="entry name" value="WD40_RLD"/>
    <property type="match status" value="1"/>
</dbReference>
<feature type="repeat" description="RCC1" evidence="2">
    <location>
        <begin position="194"/>
        <end position="243"/>
    </location>
</feature>
<evidence type="ECO:0000259" key="3">
    <source>
        <dbReference type="Pfam" id="PF25390"/>
    </source>
</evidence>
<dbReference type="InterPro" id="IPR000408">
    <property type="entry name" value="Reg_chr_condens"/>
</dbReference>